<protein>
    <submittedName>
        <fullName evidence="1">Uncharacterized protein</fullName>
    </submittedName>
</protein>
<dbReference type="RefSeq" id="WP_117002055.1">
    <property type="nucleotide sequence ID" value="NZ_BMJS01000005.1"/>
</dbReference>
<gene>
    <name evidence="1" type="ORF">GCM10010995_06890</name>
</gene>
<name>A0A8J2Z3C2_9GAMM</name>
<comment type="caution">
    <text evidence="1">The sequence shown here is derived from an EMBL/GenBank/DDBJ whole genome shotgun (WGS) entry which is preliminary data.</text>
</comment>
<organism evidence="1 2">
    <name type="scientific">Cysteiniphilum litorale</name>
    <dbReference type="NCBI Taxonomy" id="2056700"/>
    <lineage>
        <taxon>Bacteria</taxon>
        <taxon>Pseudomonadati</taxon>
        <taxon>Pseudomonadota</taxon>
        <taxon>Gammaproteobacteria</taxon>
        <taxon>Thiotrichales</taxon>
        <taxon>Fastidiosibacteraceae</taxon>
        <taxon>Cysteiniphilum</taxon>
    </lineage>
</organism>
<reference evidence="1" key="1">
    <citation type="journal article" date="2014" name="Int. J. Syst. Evol. Microbiol.">
        <title>Complete genome sequence of Corynebacterium casei LMG S-19264T (=DSM 44701T), isolated from a smear-ripened cheese.</title>
        <authorList>
            <consortium name="US DOE Joint Genome Institute (JGI-PGF)"/>
            <person name="Walter F."/>
            <person name="Albersmeier A."/>
            <person name="Kalinowski J."/>
            <person name="Ruckert C."/>
        </authorList>
    </citation>
    <scope>NUCLEOTIDE SEQUENCE</scope>
    <source>
        <strain evidence="1">CGMCC 1.15758</strain>
    </source>
</reference>
<evidence type="ECO:0000313" key="2">
    <source>
        <dbReference type="Proteomes" id="UP000636949"/>
    </source>
</evidence>
<dbReference type="EMBL" id="BMJS01000005">
    <property type="protein sequence ID" value="GGF92345.1"/>
    <property type="molecule type" value="Genomic_DNA"/>
</dbReference>
<reference evidence="1" key="2">
    <citation type="submission" date="2020-09" db="EMBL/GenBank/DDBJ databases">
        <authorList>
            <person name="Sun Q."/>
            <person name="Zhou Y."/>
        </authorList>
    </citation>
    <scope>NUCLEOTIDE SEQUENCE</scope>
    <source>
        <strain evidence="1">CGMCC 1.15758</strain>
    </source>
</reference>
<dbReference type="AlphaFoldDB" id="A0A8J2Z3C2"/>
<keyword evidence="2" id="KW-1185">Reference proteome</keyword>
<sequence length="207" mass="23892">MDKIIKLEIVSNQAKRLFDSRISDKRRVFIALAKLSRLNHMASRGDINAYIMLFELLGDMMRIAKFYRKHINLLTKINKAHKPPFKWQPKPQANYDLMVNNAICFQFATLIGLLDIVYVQFEYTKLTGIFKSSTFKGQKENKYMKSIHKVTNRICQLNLNDLPVANLERQKEVMPLALANNLLPPLPIKAIADYQAAINLVDVNEVQ</sequence>
<proteinExistence type="predicted"/>
<accession>A0A8J2Z3C2</accession>
<evidence type="ECO:0000313" key="1">
    <source>
        <dbReference type="EMBL" id="GGF92345.1"/>
    </source>
</evidence>
<dbReference type="Proteomes" id="UP000636949">
    <property type="component" value="Unassembled WGS sequence"/>
</dbReference>